<evidence type="ECO:0000256" key="1">
    <source>
        <dbReference type="SAM" id="MobiDB-lite"/>
    </source>
</evidence>
<proteinExistence type="predicted"/>
<keyword evidence="4" id="KW-1185">Reference proteome</keyword>
<organism evidence="3 4">
    <name type="scientific">Basidiobolus ranarum</name>
    <dbReference type="NCBI Taxonomy" id="34480"/>
    <lineage>
        <taxon>Eukaryota</taxon>
        <taxon>Fungi</taxon>
        <taxon>Fungi incertae sedis</taxon>
        <taxon>Zoopagomycota</taxon>
        <taxon>Entomophthoromycotina</taxon>
        <taxon>Basidiobolomycetes</taxon>
        <taxon>Basidiobolales</taxon>
        <taxon>Basidiobolaceae</taxon>
        <taxon>Basidiobolus</taxon>
    </lineage>
</organism>
<dbReference type="Proteomes" id="UP001479436">
    <property type="component" value="Unassembled WGS sequence"/>
</dbReference>
<dbReference type="EMBL" id="JASJQH010000311">
    <property type="protein sequence ID" value="KAK9765136.1"/>
    <property type="molecule type" value="Genomic_DNA"/>
</dbReference>
<evidence type="ECO:0000313" key="4">
    <source>
        <dbReference type="Proteomes" id="UP001479436"/>
    </source>
</evidence>
<name>A0ABR2WUH1_9FUNG</name>
<evidence type="ECO:0000256" key="2">
    <source>
        <dbReference type="SAM" id="SignalP"/>
    </source>
</evidence>
<evidence type="ECO:0000313" key="3">
    <source>
        <dbReference type="EMBL" id="KAK9765136.1"/>
    </source>
</evidence>
<gene>
    <name evidence="3" type="ORF">K7432_006768</name>
</gene>
<comment type="caution">
    <text evidence="3">The sequence shown here is derived from an EMBL/GenBank/DDBJ whole genome shotgun (WGS) entry which is preliminary data.</text>
</comment>
<accession>A0ABR2WUH1</accession>
<feature type="region of interest" description="Disordered" evidence="1">
    <location>
        <begin position="115"/>
        <end position="144"/>
    </location>
</feature>
<feature type="signal peptide" evidence="2">
    <location>
        <begin position="1"/>
        <end position="35"/>
    </location>
</feature>
<feature type="chain" id="PRO_5046932465" evidence="2">
    <location>
        <begin position="36"/>
        <end position="144"/>
    </location>
</feature>
<reference evidence="3 4" key="1">
    <citation type="submission" date="2023-04" db="EMBL/GenBank/DDBJ databases">
        <title>Genome of Basidiobolus ranarum AG-B5.</title>
        <authorList>
            <person name="Stajich J.E."/>
            <person name="Carter-House D."/>
            <person name="Gryganskyi A."/>
        </authorList>
    </citation>
    <scope>NUCLEOTIDE SEQUENCE [LARGE SCALE GENOMIC DNA]</scope>
    <source>
        <strain evidence="3 4">AG-B5</strain>
    </source>
</reference>
<sequence length="144" mass="15857">MDQSLARNLISVSVIMSRFFITLFTLLSFSLMASGQSTAVNPQRNPFTPKNYPGLVFQSNGQNAICYHGGTIFLSKTTATCPQDVGCYGLDKDSAKISQVLKELKANGNKIWPTETSQGFTRPVDPKFSRRKNWPGKGQTARCS</sequence>
<keyword evidence="2" id="KW-0732">Signal</keyword>
<protein>
    <submittedName>
        <fullName evidence="3">Uncharacterized protein</fullName>
    </submittedName>
</protein>